<dbReference type="Pfam" id="PF17051">
    <property type="entry name" value="COA2"/>
    <property type="match status" value="1"/>
</dbReference>
<reference evidence="3 4" key="1">
    <citation type="submission" date="2020-12" db="EMBL/GenBank/DDBJ databases">
        <title>Metabolic potential, ecology and presence of endohyphal bacteria is reflected in genomic diversity of Mucoromycotina.</title>
        <authorList>
            <person name="Muszewska A."/>
            <person name="Okrasinska A."/>
            <person name="Steczkiewicz K."/>
            <person name="Drgas O."/>
            <person name="Orlowska M."/>
            <person name="Perlinska-Lenart U."/>
            <person name="Aleksandrzak-Piekarczyk T."/>
            <person name="Szatraj K."/>
            <person name="Zielenkiewicz U."/>
            <person name="Pilsyk S."/>
            <person name="Malc E."/>
            <person name="Mieczkowski P."/>
            <person name="Kruszewska J.S."/>
            <person name="Biernat P."/>
            <person name="Pawlowska J."/>
        </authorList>
    </citation>
    <scope>NUCLEOTIDE SEQUENCE [LARGE SCALE GENOMIC DNA]</scope>
    <source>
        <strain evidence="3 4">CBS 142.35</strain>
    </source>
</reference>
<feature type="region of interest" description="Disordered" evidence="1">
    <location>
        <begin position="60"/>
        <end position="93"/>
    </location>
</feature>
<dbReference type="GO" id="GO:0005739">
    <property type="term" value="C:mitochondrion"/>
    <property type="evidence" value="ECO:0007669"/>
    <property type="project" value="GOC"/>
</dbReference>
<dbReference type="GO" id="GO:0033617">
    <property type="term" value="P:mitochondrial respiratory chain complex IV assembly"/>
    <property type="evidence" value="ECO:0007669"/>
    <property type="project" value="InterPro"/>
</dbReference>
<gene>
    <name evidence="3" type="ORF">INT45_009280</name>
</gene>
<dbReference type="EMBL" id="JAEPRB010000121">
    <property type="protein sequence ID" value="KAG2221031.1"/>
    <property type="molecule type" value="Genomic_DNA"/>
</dbReference>
<evidence type="ECO:0000313" key="3">
    <source>
        <dbReference type="EMBL" id="KAG2221031.1"/>
    </source>
</evidence>
<evidence type="ECO:0000313" key="4">
    <source>
        <dbReference type="Proteomes" id="UP000646827"/>
    </source>
</evidence>
<dbReference type="Proteomes" id="UP000646827">
    <property type="component" value="Unassembled WGS sequence"/>
</dbReference>
<feature type="compositionally biased region" description="Low complexity" evidence="1">
    <location>
        <begin position="78"/>
        <end position="93"/>
    </location>
</feature>
<dbReference type="InterPro" id="IPR031459">
    <property type="entry name" value="Coa2"/>
</dbReference>
<name>A0A8H7VFE8_9FUNG</name>
<keyword evidence="2" id="KW-0812">Transmembrane</keyword>
<dbReference type="AlphaFoldDB" id="A0A8H7VFE8"/>
<sequence length="93" mass="10510">MFNGTKMKPLNHLQRQRITSNLFVLVALGAIATVAAPTLFPCPAFDQNDKAARLEARRRLKAQQGNTPVVIRERRTTVQQQQPNQNDVNNDEQ</sequence>
<proteinExistence type="predicted"/>
<keyword evidence="2" id="KW-0472">Membrane</keyword>
<feature type="transmembrane region" description="Helical" evidence="2">
    <location>
        <begin position="21"/>
        <end position="40"/>
    </location>
</feature>
<comment type="caution">
    <text evidence="3">The sequence shown here is derived from an EMBL/GenBank/DDBJ whole genome shotgun (WGS) entry which is preliminary data.</text>
</comment>
<keyword evidence="2" id="KW-1133">Transmembrane helix</keyword>
<keyword evidence="4" id="KW-1185">Reference proteome</keyword>
<accession>A0A8H7VFE8</accession>
<evidence type="ECO:0000256" key="1">
    <source>
        <dbReference type="SAM" id="MobiDB-lite"/>
    </source>
</evidence>
<protein>
    <submittedName>
        <fullName evidence="3">Uncharacterized protein</fullName>
    </submittedName>
</protein>
<organism evidence="3 4">
    <name type="scientific">Circinella minor</name>
    <dbReference type="NCBI Taxonomy" id="1195481"/>
    <lineage>
        <taxon>Eukaryota</taxon>
        <taxon>Fungi</taxon>
        <taxon>Fungi incertae sedis</taxon>
        <taxon>Mucoromycota</taxon>
        <taxon>Mucoromycotina</taxon>
        <taxon>Mucoromycetes</taxon>
        <taxon>Mucorales</taxon>
        <taxon>Lichtheimiaceae</taxon>
        <taxon>Circinella</taxon>
    </lineage>
</organism>
<evidence type="ECO:0000256" key="2">
    <source>
        <dbReference type="SAM" id="Phobius"/>
    </source>
</evidence>
<dbReference type="OrthoDB" id="2284165at2759"/>